<gene>
    <name evidence="3" type="ORF">XYCOK13_04430</name>
</gene>
<dbReference type="PROSITE" id="PS51272">
    <property type="entry name" value="SLH"/>
    <property type="match status" value="2"/>
</dbReference>
<evidence type="ECO:0000259" key="2">
    <source>
        <dbReference type="PROSITE" id="PS51272"/>
    </source>
</evidence>
<dbReference type="InterPro" id="IPR051465">
    <property type="entry name" value="Cell_Envelope_Struct_Comp"/>
</dbReference>
<feature type="chain" id="PRO_5035233468" description="SLH domain-containing protein" evidence="1">
    <location>
        <begin position="28"/>
        <end position="891"/>
    </location>
</feature>
<dbReference type="Proteomes" id="UP000677918">
    <property type="component" value="Unassembled WGS sequence"/>
</dbReference>
<name>A0A8J4GYR8_9BACL</name>
<dbReference type="Pfam" id="PF00395">
    <property type="entry name" value="SLH"/>
    <property type="match status" value="2"/>
</dbReference>
<sequence>MKVWRKASLLCIITAMIFTILPFSAFAADSETTVNMKFSDVRSGHWAEQHVAKLALQDVITGRPGGKFAPDDSVTKEEVVIMLIGFLGLKEEAERSQRDSVLPLSYSPWAKPYINKAVEEGLLRYQEELNLQDSDDLTSSVWGQEQASREWVAKMLIRAIGKEEDAEQMDTQVDSFPDASDVSAWAYPYMNAAVGLGILTGSGGKLLPQDTVTRAQIAVMLSKADEVSDYLSENFKQVHIGSVVSVSSDLLQIQDSNGEAVRVALSSDAMLYKKGETSPIGLNGIQPFYQVYLIEKNGIGYYVEVLEEMTFQKVTGRFVLTSTNPLQVIVEVNGSGETYELDPDVAVVKANGSGSSIRQIVANSTVELYYNADINDGKIQRIVIVQEPVNKTATGIVQRNENGQLTIVEAESTDEESFEVSDSVLVTYDKRLMSLDDLKQGDEISYDVKDSIITAIRLIKPSVPLLSYDSGTIRAIEKDFIVYEKNEDDPIVRYVSPNLTVLLEGADNPSLNDLHPGDRVDLEINGENRITKISVKNREVTSLVRKRIVSVQKTGDYYYLTVEMGRNDLELYRIDEHTVVRYNQTNVNMNNFEEYFTKDRYVNLTFSNNQLLRLEGVSVYSGEVHHVDVDEKKFEIKTERYGVVEFTLTNLSRVERNGSFSVGFLGLNPGMPVKVYVDMTQQNVDRVLVLDVLRVDVLETNANNNRLSVRMVDGTTRNVYLSQSTPIKLLNQSNGFFSSIQAGQPVFLVYEGTTVTEVRLAETILGEVKAVRADGMIEVRQFNGENRTLRKTDDRSVKAGDRVAITVDGYENQSIVLLNSITRQYWKNSSVSQTVSVRITQLNEQSDYPLANNVYVHDEDGKEITLNSLKSNEMITLYLYDGKVVEVVKRK</sequence>
<dbReference type="AlphaFoldDB" id="A0A8J4GYR8"/>
<feature type="domain" description="SLH" evidence="2">
    <location>
        <begin position="173"/>
        <end position="235"/>
    </location>
</feature>
<accession>A0A8J4GYR8</accession>
<keyword evidence="4" id="KW-1185">Reference proteome</keyword>
<keyword evidence="1" id="KW-0732">Signal</keyword>
<evidence type="ECO:0000313" key="4">
    <source>
        <dbReference type="Proteomes" id="UP000677918"/>
    </source>
</evidence>
<dbReference type="RefSeq" id="WP_213410243.1">
    <property type="nucleotide sequence ID" value="NZ_BOVK01000006.1"/>
</dbReference>
<dbReference type="PANTHER" id="PTHR43308">
    <property type="entry name" value="OUTER MEMBRANE PROTEIN ALPHA-RELATED"/>
    <property type="match status" value="1"/>
</dbReference>
<dbReference type="PANTHER" id="PTHR43308:SF5">
    <property type="entry name" value="S-LAYER PROTEIN _ PEPTIDOGLYCAN ENDO-BETA-N-ACETYLGLUCOSAMINIDASE"/>
    <property type="match status" value="1"/>
</dbReference>
<protein>
    <recommendedName>
        <fullName evidence="2">SLH domain-containing protein</fullName>
    </recommendedName>
</protein>
<feature type="signal peptide" evidence="1">
    <location>
        <begin position="1"/>
        <end position="27"/>
    </location>
</feature>
<reference evidence="3" key="1">
    <citation type="submission" date="2021-04" db="EMBL/GenBank/DDBJ databases">
        <title>Draft genome sequence of Xylanibacillus composti strain K13.</title>
        <authorList>
            <person name="Uke A."/>
            <person name="Chhe C."/>
            <person name="Baramee S."/>
            <person name="Kosugi A."/>
        </authorList>
    </citation>
    <scope>NUCLEOTIDE SEQUENCE</scope>
    <source>
        <strain evidence="3">K13</strain>
    </source>
</reference>
<evidence type="ECO:0000256" key="1">
    <source>
        <dbReference type="SAM" id="SignalP"/>
    </source>
</evidence>
<dbReference type="EMBL" id="BOVK01000006">
    <property type="protein sequence ID" value="GIQ67619.1"/>
    <property type="molecule type" value="Genomic_DNA"/>
</dbReference>
<dbReference type="InterPro" id="IPR001119">
    <property type="entry name" value="SLH_dom"/>
</dbReference>
<evidence type="ECO:0000313" key="3">
    <source>
        <dbReference type="EMBL" id="GIQ67619.1"/>
    </source>
</evidence>
<comment type="caution">
    <text evidence="3">The sequence shown here is derived from an EMBL/GenBank/DDBJ whole genome shotgun (WGS) entry which is preliminary data.</text>
</comment>
<organism evidence="3 4">
    <name type="scientific">Xylanibacillus composti</name>
    <dbReference type="NCBI Taxonomy" id="1572762"/>
    <lineage>
        <taxon>Bacteria</taxon>
        <taxon>Bacillati</taxon>
        <taxon>Bacillota</taxon>
        <taxon>Bacilli</taxon>
        <taxon>Bacillales</taxon>
        <taxon>Paenibacillaceae</taxon>
        <taxon>Xylanibacillus</taxon>
    </lineage>
</organism>
<proteinExistence type="predicted"/>
<feature type="domain" description="SLH" evidence="2">
    <location>
        <begin position="34"/>
        <end position="97"/>
    </location>
</feature>